<dbReference type="Proteomes" id="UP000779574">
    <property type="component" value="Unassembled WGS sequence"/>
</dbReference>
<protein>
    <recommendedName>
        <fullName evidence="1">DUF6546 domain-containing protein</fullName>
    </recommendedName>
</protein>
<dbReference type="InterPro" id="IPR046676">
    <property type="entry name" value="DUF6546"/>
</dbReference>
<name>A0A9P8EQS8_AURME</name>
<reference evidence="2" key="2">
    <citation type="submission" date="2021-08" db="EMBL/GenBank/DDBJ databases">
        <authorList>
            <person name="Gostincar C."/>
            <person name="Sun X."/>
            <person name="Song Z."/>
            <person name="Gunde-Cimerman N."/>
        </authorList>
    </citation>
    <scope>NUCLEOTIDE SEQUENCE</scope>
    <source>
        <strain evidence="2">EXF-9911</strain>
    </source>
</reference>
<dbReference type="AlphaFoldDB" id="A0A9P8EQS8"/>
<accession>A0A9P8EQS8</accession>
<gene>
    <name evidence="2" type="ORF">KCU76_g3602</name>
</gene>
<dbReference type="Pfam" id="PF20183">
    <property type="entry name" value="DUF6546"/>
    <property type="match status" value="1"/>
</dbReference>
<feature type="non-terminal residue" evidence="2">
    <location>
        <position position="1"/>
    </location>
</feature>
<feature type="domain" description="DUF6546" evidence="1">
    <location>
        <begin position="398"/>
        <end position="471"/>
    </location>
</feature>
<proteinExistence type="predicted"/>
<organism evidence="2 3">
    <name type="scientific">Aureobasidium melanogenum</name>
    <name type="common">Aureobasidium pullulans var. melanogenum</name>
    <dbReference type="NCBI Taxonomy" id="46634"/>
    <lineage>
        <taxon>Eukaryota</taxon>
        <taxon>Fungi</taxon>
        <taxon>Dikarya</taxon>
        <taxon>Ascomycota</taxon>
        <taxon>Pezizomycotina</taxon>
        <taxon>Dothideomycetes</taxon>
        <taxon>Dothideomycetidae</taxon>
        <taxon>Dothideales</taxon>
        <taxon>Saccotheciaceae</taxon>
        <taxon>Aureobasidium</taxon>
    </lineage>
</organism>
<evidence type="ECO:0000313" key="2">
    <source>
        <dbReference type="EMBL" id="KAG9696638.1"/>
    </source>
</evidence>
<comment type="caution">
    <text evidence="2">The sequence shown here is derived from an EMBL/GenBank/DDBJ whole genome shotgun (WGS) entry which is preliminary data.</text>
</comment>
<sequence length="492" mass="56144">MSFNDLDADILMLIATQLQQDEPRIARYATLSRPWLSVVEALTFRHLRVDSDDRLHQASHHLTPDRTLALRSLDVTIHLSQYGPWQWRELELESEQAINNQIFSNSLMSLFDMINSWSTHAVSDSPISESSSSSSARGSRPRFTLEIQAICQSDYYHMDPLEAARRRRCTRVLDCVMTRQESTYLDLVHQLPPLPAVSDLIIHGGAPRVFQEIHPRYISPQAALRIVEACSLADSIELHLTDRNSKHLTLRNFEREACARGLGSVPKSVTHLQLHYPGVVPQNQFWKPPLIPAVNGKDFFTVVSHDLFQLTSSMTHWPKLRNLHVDFDIVTPNGGWMIERDSEELEHEEPDSDEDGDYLVMWSWEERDVHELPARFDYPRIFFRSACNCDAFDGVHLAIAKAIPRMPNLRTLRSSVDQGTAGCVCTYTHDGRENHKVLWRSCSTTTYEPSPEVMAEWKKAVAQRSGQLEIQVVSKDDPAASDLVAGIRWPQF</sequence>
<evidence type="ECO:0000259" key="1">
    <source>
        <dbReference type="Pfam" id="PF20183"/>
    </source>
</evidence>
<evidence type="ECO:0000313" key="3">
    <source>
        <dbReference type="Proteomes" id="UP000779574"/>
    </source>
</evidence>
<reference evidence="2" key="1">
    <citation type="journal article" date="2021" name="J Fungi (Basel)">
        <title>Virulence traits and population genomics of the black yeast Aureobasidium melanogenum.</title>
        <authorList>
            <person name="Cernosa A."/>
            <person name="Sun X."/>
            <person name="Gostincar C."/>
            <person name="Fang C."/>
            <person name="Gunde-Cimerman N."/>
            <person name="Song Z."/>
        </authorList>
    </citation>
    <scope>NUCLEOTIDE SEQUENCE</scope>
    <source>
        <strain evidence="2">EXF-9911</strain>
    </source>
</reference>
<dbReference type="EMBL" id="JAHFXF010000097">
    <property type="protein sequence ID" value="KAG9696638.1"/>
    <property type="molecule type" value="Genomic_DNA"/>
</dbReference>
<dbReference type="OrthoDB" id="5985073at2759"/>